<evidence type="ECO:0000313" key="4">
    <source>
        <dbReference type="EMBL" id="TYK66826.1"/>
    </source>
</evidence>
<comment type="caution">
    <text evidence="4">The sequence shown here is derived from an EMBL/GenBank/DDBJ whole genome shotgun (WGS) entry which is preliminary data.</text>
</comment>
<keyword evidence="1" id="KW-0547">Nucleotide-binding</keyword>
<organism evidence="4 5">
    <name type="scientific">Colwellia echini</name>
    <dbReference type="NCBI Taxonomy" id="1982103"/>
    <lineage>
        <taxon>Bacteria</taxon>
        <taxon>Pseudomonadati</taxon>
        <taxon>Pseudomonadota</taxon>
        <taxon>Gammaproteobacteria</taxon>
        <taxon>Alteromonadales</taxon>
        <taxon>Colwelliaceae</taxon>
        <taxon>Colwellia</taxon>
    </lineage>
</organism>
<evidence type="ECO:0000259" key="3">
    <source>
        <dbReference type="SMART" id="SM00382"/>
    </source>
</evidence>
<dbReference type="SMART" id="SM00382">
    <property type="entry name" value="AAA"/>
    <property type="match status" value="1"/>
</dbReference>
<protein>
    <submittedName>
        <fullName evidence="4">AAA family ATPase</fullName>
    </submittedName>
</protein>
<dbReference type="Gene3D" id="3.40.50.300">
    <property type="entry name" value="P-loop containing nucleotide triphosphate hydrolases"/>
    <property type="match status" value="2"/>
</dbReference>
<dbReference type="CDD" id="cd18809">
    <property type="entry name" value="SF1_C_RecD"/>
    <property type="match status" value="1"/>
</dbReference>
<dbReference type="PANTHER" id="PTHR43788">
    <property type="entry name" value="DNA2/NAM7 HELICASE FAMILY MEMBER"/>
    <property type="match status" value="1"/>
</dbReference>
<proteinExistence type="predicted"/>
<keyword evidence="5" id="KW-1185">Reference proteome</keyword>
<dbReference type="Pfam" id="PF14490">
    <property type="entry name" value="HHH_RecD2"/>
    <property type="match status" value="1"/>
</dbReference>
<feature type="domain" description="AAA+ ATPase" evidence="3">
    <location>
        <begin position="343"/>
        <end position="702"/>
    </location>
</feature>
<dbReference type="PANTHER" id="PTHR43788:SF6">
    <property type="entry name" value="DNA HELICASE B"/>
    <property type="match status" value="1"/>
</dbReference>
<gene>
    <name evidence="4" type="ORF">CWS31_003320</name>
</gene>
<evidence type="ECO:0000256" key="1">
    <source>
        <dbReference type="ARBA" id="ARBA00022741"/>
    </source>
</evidence>
<dbReference type="EMBL" id="PJAI02000002">
    <property type="protein sequence ID" value="TYK66826.1"/>
    <property type="molecule type" value="Genomic_DNA"/>
</dbReference>
<dbReference type="RefSeq" id="WP_101343886.1">
    <property type="nucleotide sequence ID" value="NZ_PJAI02000002.1"/>
</dbReference>
<dbReference type="CDD" id="cd17933">
    <property type="entry name" value="DEXSc_RecD-like"/>
    <property type="match status" value="1"/>
</dbReference>
<dbReference type="Proteomes" id="UP000815846">
    <property type="component" value="Unassembled WGS sequence"/>
</dbReference>
<dbReference type="InterPro" id="IPR027785">
    <property type="entry name" value="UvrD-like_helicase_C"/>
</dbReference>
<dbReference type="SUPFAM" id="SSF52540">
    <property type="entry name" value="P-loop containing nucleoside triphosphate hydrolases"/>
    <property type="match status" value="2"/>
</dbReference>
<dbReference type="InterPro" id="IPR027417">
    <property type="entry name" value="P-loop_NTPase"/>
</dbReference>
<evidence type="ECO:0000256" key="2">
    <source>
        <dbReference type="ARBA" id="ARBA00022840"/>
    </source>
</evidence>
<accession>A0ABY3N008</accession>
<dbReference type="InterPro" id="IPR029493">
    <property type="entry name" value="RecD2-like_HHH"/>
</dbReference>
<dbReference type="InterPro" id="IPR003593">
    <property type="entry name" value="AAA+_ATPase"/>
</dbReference>
<dbReference type="Pfam" id="PF13538">
    <property type="entry name" value="UvrD_C_2"/>
    <property type="match status" value="1"/>
</dbReference>
<keyword evidence="2" id="KW-0067">ATP-binding</keyword>
<dbReference type="Gene3D" id="2.30.30.940">
    <property type="match status" value="1"/>
</dbReference>
<sequence>MATFNGEIQIRRIRKRGFSGGIIFSSITLEPTPRRFVIKASYKVTRSPKLFKETHIWKVKGEISQQVIEWKDGTKHTEQVIIPESLDFVKAAHENLKKLLSESPSFRGISEIKAEKLISFFGGELITIALNDNIERLLPIVGENVAKRLINGLQEYEELAALQLLDKLGVPPRIGDSILKIWGIDAYQQITKNPYFLTAFEADLNLIDAFALDRLKRHPTDPDRLAAYAKSILFNAFKGGNTCLKTSKWRYQLKRLLGNSEHTEKAIQHSIEQGEVVIINDMVQVKSMNIIESGIVDFTNQLINRTYPKPTQQKSQYYIRKYESIAGFSLTPEQKFAVELCFGNGVTILTGGAGCGKTTVLEAICFTLEKLKQTTQILLMALAGKAAQRITETTGRDAMTIAGFLHNVKEDCLADDVVIIIDEASMVDVLSLYQVLRKIPKNGRLILTGDQEQLPPVGIGLTLHTLVSLSIPHAHLSEIQRQKESSGIPLLSEAMRFWNAQSSSIAFSDYRGKGIGVSFIDSKKIDLQTNVLKTYQELGGDGCNNDVLILSPVRHDNGGTQNLNALIHDNFIKGKRLTFEHEEFGWVNHSLLGRAVRTGELVMYKRNDYQRDLRNGSIGKVIAKDEFSDGIIADFSGNVVTLSSSDISDLEHAYAMTVHKAQGSQFTRVIVVVREGRNLDRNLLYTALTRATEQVVFIGNKTDFYNALSRSNSLKRQTLLKHLFHSNID</sequence>
<name>A0ABY3N008_9GAMM</name>
<dbReference type="InterPro" id="IPR050534">
    <property type="entry name" value="Coronavir_polyprotein_1ab"/>
</dbReference>
<reference evidence="4 5" key="1">
    <citation type="submission" date="2019-08" db="EMBL/GenBank/DDBJ databases">
        <title>Microbe sample from Colwellia echini.</title>
        <authorList>
            <person name="Christiansen L."/>
            <person name="Pathiraja D."/>
            <person name="Schultz-Johansen M."/>
            <person name="Choi I.-G."/>
            <person name="Stougaard P."/>
        </authorList>
    </citation>
    <scope>NUCLEOTIDE SEQUENCE [LARGE SCALE GENOMIC DNA]</scope>
    <source>
        <strain evidence="4 5">A3</strain>
    </source>
</reference>
<evidence type="ECO:0000313" key="5">
    <source>
        <dbReference type="Proteomes" id="UP000815846"/>
    </source>
</evidence>
<dbReference type="Pfam" id="PF13604">
    <property type="entry name" value="AAA_30"/>
    <property type="match status" value="1"/>
</dbReference>
<dbReference type="Gene3D" id="1.10.10.2220">
    <property type="match status" value="1"/>
</dbReference>